<protein>
    <submittedName>
        <fullName evidence="2">Uncharacterized protein</fullName>
    </submittedName>
</protein>
<gene>
    <name evidence="2" type="ORF">BFC17_06750</name>
</gene>
<organism evidence="2 3">
    <name type="scientific">Alteromonas lipolytica</name>
    <dbReference type="NCBI Taxonomy" id="1856405"/>
    <lineage>
        <taxon>Bacteria</taxon>
        <taxon>Pseudomonadati</taxon>
        <taxon>Pseudomonadota</taxon>
        <taxon>Gammaproteobacteria</taxon>
        <taxon>Alteromonadales</taxon>
        <taxon>Alteromonadaceae</taxon>
        <taxon>Alteromonas/Salinimonas group</taxon>
        <taxon>Alteromonas</taxon>
    </lineage>
</organism>
<dbReference type="OrthoDB" id="4750212at2"/>
<evidence type="ECO:0000313" key="2">
    <source>
        <dbReference type="EMBL" id="OFI32409.1"/>
    </source>
</evidence>
<name>A0A1E8F908_9ALTE</name>
<evidence type="ECO:0000313" key="3">
    <source>
        <dbReference type="Proteomes" id="UP000176037"/>
    </source>
</evidence>
<dbReference type="EMBL" id="MJIC01000017">
    <property type="protein sequence ID" value="OFI32409.1"/>
    <property type="molecule type" value="Genomic_DNA"/>
</dbReference>
<comment type="caution">
    <text evidence="2">The sequence shown here is derived from an EMBL/GenBank/DDBJ whole genome shotgun (WGS) entry which is preliminary data.</text>
</comment>
<proteinExistence type="predicted"/>
<dbReference type="AlphaFoldDB" id="A0A1E8F908"/>
<evidence type="ECO:0000256" key="1">
    <source>
        <dbReference type="SAM" id="SignalP"/>
    </source>
</evidence>
<feature type="signal peptide" evidence="1">
    <location>
        <begin position="1"/>
        <end position="22"/>
    </location>
</feature>
<keyword evidence="1" id="KW-0732">Signal</keyword>
<dbReference type="Proteomes" id="UP000176037">
    <property type="component" value="Unassembled WGS sequence"/>
</dbReference>
<keyword evidence="3" id="KW-1185">Reference proteome</keyword>
<dbReference type="RefSeq" id="WP_070178393.1">
    <property type="nucleotide sequence ID" value="NZ_BMJR01000007.1"/>
</dbReference>
<reference evidence="2 3" key="1">
    <citation type="submission" date="2016-09" db="EMBL/GenBank/DDBJ databases">
        <title>Alteromonas lipolytica, a new species isolated from sea water.</title>
        <authorList>
            <person name="Wu Y.-H."/>
            <person name="Cheng H."/>
            <person name="Xu X.-W."/>
        </authorList>
    </citation>
    <scope>NUCLEOTIDE SEQUENCE [LARGE SCALE GENOMIC DNA]</scope>
    <source>
        <strain evidence="2 3">JW12</strain>
    </source>
</reference>
<accession>A0A1E8F908</accession>
<sequence>MKKLIFLLVPVVLLTLSAPGLADNLAQSMANCKRIADDQQRLTCFDAISSHDLARMLINGSSSTEPVRNPPRGQAVAAQKRPQQVVASAPEPVSSVGDFGLDPKTPEAEVDEITATIIDISENARGKLFIKLDNGTRWEQKDNQHLKLSEGMTVSVERGILGAFYLSHDGSNRRIKVKRTQ</sequence>
<dbReference type="STRING" id="1856405.BFC17_06750"/>
<feature type="chain" id="PRO_5009213965" evidence="1">
    <location>
        <begin position="23"/>
        <end position="181"/>
    </location>
</feature>